<feature type="region of interest" description="Disordered" evidence="2">
    <location>
        <begin position="197"/>
        <end position="238"/>
    </location>
</feature>
<feature type="compositionally biased region" description="Basic and acidic residues" evidence="2">
    <location>
        <begin position="447"/>
        <end position="466"/>
    </location>
</feature>
<dbReference type="GO" id="GO:0003677">
    <property type="term" value="F:DNA binding"/>
    <property type="evidence" value="ECO:0007669"/>
    <property type="project" value="UniProtKB-KW"/>
</dbReference>
<feature type="compositionally biased region" description="Low complexity" evidence="2">
    <location>
        <begin position="467"/>
        <end position="483"/>
    </location>
</feature>
<dbReference type="OrthoDB" id="9909311at2759"/>
<feature type="compositionally biased region" description="Polar residues" evidence="2">
    <location>
        <begin position="495"/>
        <end position="504"/>
    </location>
</feature>
<evidence type="ECO:0000256" key="1">
    <source>
        <dbReference type="ARBA" id="ARBA00023125"/>
    </source>
</evidence>
<keyword evidence="1" id="KW-0238">DNA-binding</keyword>
<dbReference type="Pfam" id="PF03221">
    <property type="entry name" value="HTH_Tnp_Tc5"/>
    <property type="match status" value="1"/>
</dbReference>
<sequence>MESAAQSFAVYSPIAQLNSSSAAANQLHASLNESSWHHARMSAHGLSLTPVSSSMFPVSDRPPDLEYPSPAPSTASPPYAHPQHTEQYTTHPQSPSVHMAPANDDLLSQFSQVESRVGPSRVMTRRQRAQLEQKSLGRRGSFSQQLQRGEQIHSPRHSSALYSPTRLHASSNEESAQLQRDRLSLNIAGTVPLQLQSTSYHPMTPTSMSSPSYSYQVYGHSRSTSGSNSNHQRAPSPALSCVSALTSVSSASGPASHAFSPYPRPSVNSLPTIGVPKPKQKKQRLDNAARKSICLYHDAHPNARQEDIAVVYKVERSTISKILKHKTKWLNTPDNQGDRVAKHRPSKFPEIEEEMEKWLEDCTQKKVAISDNAIRAKAKETARRLNIAEEKFKASSGWVENFKSRHNIRGGAWMAHDRAAHTARLVLDWSGSQESVLSPLNPSLGGRNERREMSTTAAHRDDDMDSRPSSGPGTQQGPPAGEQHISASPPMSAHSAWTSQSNNVPSAAPIPQPPLPAPPTAEQSSALGTHQSDAHVSSHQHAPKGEHPVQQPYIEQAVYYHPEPPGPAALPTLAEAEAAMNTLITYIDSARRDLLLPEERRTLSTIRYALFQEASGVPFDRATQA</sequence>
<feature type="compositionally biased region" description="Pro residues" evidence="2">
    <location>
        <begin position="508"/>
        <end position="519"/>
    </location>
</feature>
<feature type="compositionally biased region" description="Polar residues" evidence="2">
    <location>
        <begin position="168"/>
        <end position="178"/>
    </location>
</feature>
<evidence type="ECO:0000256" key="2">
    <source>
        <dbReference type="SAM" id="MobiDB-lite"/>
    </source>
</evidence>
<dbReference type="SMART" id="SM00674">
    <property type="entry name" value="CENPB"/>
    <property type="match status" value="1"/>
</dbReference>
<organism evidence="4 5">
    <name type="scientific">Lyophyllum shimeji</name>
    <name type="common">Hon-shimeji</name>
    <name type="synonym">Tricholoma shimeji</name>
    <dbReference type="NCBI Taxonomy" id="47721"/>
    <lineage>
        <taxon>Eukaryota</taxon>
        <taxon>Fungi</taxon>
        <taxon>Dikarya</taxon>
        <taxon>Basidiomycota</taxon>
        <taxon>Agaricomycotina</taxon>
        <taxon>Agaricomycetes</taxon>
        <taxon>Agaricomycetidae</taxon>
        <taxon>Agaricales</taxon>
        <taxon>Tricholomatineae</taxon>
        <taxon>Lyophyllaceae</taxon>
        <taxon>Lyophyllum</taxon>
    </lineage>
</organism>
<dbReference type="EMBL" id="BRPK01000005">
    <property type="protein sequence ID" value="GLB38452.1"/>
    <property type="molecule type" value="Genomic_DNA"/>
</dbReference>
<dbReference type="SUPFAM" id="SSF46689">
    <property type="entry name" value="Homeodomain-like"/>
    <property type="match status" value="2"/>
</dbReference>
<feature type="domain" description="HTH CENPB-type" evidence="3">
    <location>
        <begin position="339"/>
        <end position="412"/>
    </location>
</feature>
<dbReference type="Proteomes" id="UP001063166">
    <property type="component" value="Unassembled WGS sequence"/>
</dbReference>
<dbReference type="InterPro" id="IPR050863">
    <property type="entry name" value="CenT-Element_Derived"/>
</dbReference>
<accession>A0A9P3PLD3</accession>
<keyword evidence="5" id="KW-1185">Reference proteome</keyword>
<feature type="compositionally biased region" description="Low complexity" evidence="2">
    <location>
        <begin position="197"/>
        <end position="215"/>
    </location>
</feature>
<dbReference type="Gene3D" id="1.10.10.60">
    <property type="entry name" value="Homeodomain-like"/>
    <property type="match status" value="2"/>
</dbReference>
<evidence type="ECO:0000259" key="3">
    <source>
        <dbReference type="PROSITE" id="PS51253"/>
    </source>
</evidence>
<feature type="region of interest" description="Disordered" evidence="2">
    <location>
        <begin position="252"/>
        <end position="285"/>
    </location>
</feature>
<protein>
    <submittedName>
        <fullName evidence="4">Centromere binding protein b</fullName>
    </submittedName>
</protein>
<dbReference type="PANTHER" id="PTHR19303">
    <property type="entry name" value="TRANSPOSON"/>
    <property type="match status" value="1"/>
</dbReference>
<feature type="compositionally biased region" description="Polar residues" evidence="2">
    <location>
        <begin position="522"/>
        <end position="540"/>
    </location>
</feature>
<evidence type="ECO:0000313" key="5">
    <source>
        <dbReference type="Proteomes" id="UP001063166"/>
    </source>
</evidence>
<feature type="compositionally biased region" description="Low complexity" evidence="2">
    <location>
        <begin position="72"/>
        <end position="82"/>
    </location>
</feature>
<proteinExistence type="predicted"/>
<gene>
    <name evidence="4" type="ORF">LshimejAT787_0503170</name>
</gene>
<dbReference type="PROSITE" id="PS51253">
    <property type="entry name" value="HTH_CENPB"/>
    <property type="match status" value="1"/>
</dbReference>
<dbReference type="InterPro" id="IPR006600">
    <property type="entry name" value="HTH_CenpB_DNA-bd_dom"/>
</dbReference>
<reference evidence="4" key="1">
    <citation type="submission" date="2022-07" db="EMBL/GenBank/DDBJ databases">
        <title>The genome of Lyophyllum shimeji provides insight into the initial evolution of ectomycorrhizal fungal genome.</title>
        <authorList>
            <person name="Kobayashi Y."/>
            <person name="Shibata T."/>
            <person name="Hirakawa H."/>
            <person name="Shigenobu S."/>
            <person name="Nishiyama T."/>
            <person name="Yamada A."/>
            <person name="Hasebe M."/>
            <person name="Kawaguchi M."/>
        </authorList>
    </citation>
    <scope>NUCLEOTIDE SEQUENCE</scope>
    <source>
        <strain evidence="4">AT787</strain>
    </source>
</reference>
<feature type="region of interest" description="Disordered" evidence="2">
    <location>
        <begin position="434"/>
        <end position="546"/>
    </location>
</feature>
<dbReference type="PANTHER" id="PTHR19303:SF70">
    <property type="entry name" value="HTH CENPB-TYPE DOMAIN-CONTAINING PROTEIN"/>
    <property type="match status" value="1"/>
</dbReference>
<dbReference type="AlphaFoldDB" id="A0A9P3PLD3"/>
<evidence type="ECO:0000313" key="4">
    <source>
        <dbReference type="EMBL" id="GLB38452.1"/>
    </source>
</evidence>
<name>A0A9P3PLD3_LYOSH</name>
<feature type="region of interest" description="Disordered" evidence="2">
    <location>
        <begin position="114"/>
        <end position="179"/>
    </location>
</feature>
<feature type="compositionally biased region" description="Polar residues" evidence="2">
    <location>
        <begin position="85"/>
        <end position="96"/>
    </location>
</feature>
<dbReference type="InterPro" id="IPR009057">
    <property type="entry name" value="Homeodomain-like_sf"/>
</dbReference>
<feature type="region of interest" description="Disordered" evidence="2">
    <location>
        <begin position="54"/>
        <end position="101"/>
    </location>
</feature>
<comment type="caution">
    <text evidence="4">The sequence shown here is derived from an EMBL/GenBank/DDBJ whole genome shotgun (WGS) entry which is preliminary data.</text>
</comment>
<feature type="compositionally biased region" description="Polar residues" evidence="2">
    <location>
        <begin position="221"/>
        <end position="233"/>
    </location>
</feature>
<dbReference type="GO" id="GO:0005634">
    <property type="term" value="C:nucleus"/>
    <property type="evidence" value="ECO:0007669"/>
    <property type="project" value="TreeGrafter"/>
</dbReference>